<keyword evidence="3" id="KW-1185">Reference proteome</keyword>
<evidence type="ECO:0000256" key="1">
    <source>
        <dbReference type="SAM" id="MobiDB-lite"/>
    </source>
</evidence>
<dbReference type="EMBL" id="QRBI01000142">
    <property type="protein sequence ID" value="RMC01000.1"/>
    <property type="molecule type" value="Genomic_DNA"/>
</dbReference>
<sequence>MKTFSYPEGPIFHHLRAASTKNNFPESQQIHALAQGERQPGEICLFAMSRKTSQGQPYPDEYRSHSVEIAAWVAHVVLSANSSEPGSGSKRKLCQNPITSSRKIQPGGIQHAWRIAEGNRNNKPAES</sequence>
<name>A0A3M0JQH7_HIRRU</name>
<organism evidence="2 3">
    <name type="scientific">Hirundo rustica rustica</name>
    <dbReference type="NCBI Taxonomy" id="333673"/>
    <lineage>
        <taxon>Eukaryota</taxon>
        <taxon>Metazoa</taxon>
        <taxon>Chordata</taxon>
        <taxon>Craniata</taxon>
        <taxon>Vertebrata</taxon>
        <taxon>Euteleostomi</taxon>
        <taxon>Archelosauria</taxon>
        <taxon>Archosauria</taxon>
        <taxon>Dinosauria</taxon>
        <taxon>Saurischia</taxon>
        <taxon>Theropoda</taxon>
        <taxon>Coelurosauria</taxon>
        <taxon>Aves</taxon>
        <taxon>Neognathae</taxon>
        <taxon>Neoaves</taxon>
        <taxon>Telluraves</taxon>
        <taxon>Australaves</taxon>
        <taxon>Passeriformes</taxon>
        <taxon>Sylvioidea</taxon>
        <taxon>Hirundinidae</taxon>
        <taxon>Hirundo</taxon>
    </lineage>
</organism>
<proteinExistence type="predicted"/>
<dbReference type="Proteomes" id="UP000269221">
    <property type="component" value="Unassembled WGS sequence"/>
</dbReference>
<protein>
    <submittedName>
        <fullName evidence="2">Uncharacterized protein</fullName>
    </submittedName>
</protein>
<reference evidence="2 3" key="1">
    <citation type="submission" date="2018-07" db="EMBL/GenBank/DDBJ databases">
        <title>A high quality draft genome assembly of the barn swallow (H. rustica rustica).</title>
        <authorList>
            <person name="Formenti G."/>
            <person name="Chiara M."/>
            <person name="Poveda L."/>
            <person name="Francoijs K.-J."/>
            <person name="Bonisoli-Alquati A."/>
            <person name="Canova L."/>
            <person name="Gianfranceschi L."/>
            <person name="Horner D.S."/>
            <person name="Saino N."/>
        </authorList>
    </citation>
    <scope>NUCLEOTIDE SEQUENCE [LARGE SCALE GENOMIC DNA]</scope>
    <source>
        <strain evidence="2">Chelidonia</strain>
        <tissue evidence="2">Blood</tissue>
    </source>
</reference>
<dbReference type="AlphaFoldDB" id="A0A3M0JQH7"/>
<evidence type="ECO:0000313" key="2">
    <source>
        <dbReference type="EMBL" id="RMC01000.1"/>
    </source>
</evidence>
<feature type="region of interest" description="Disordered" evidence="1">
    <location>
        <begin position="81"/>
        <end position="127"/>
    </location>
</feature>
<comment type="caution">
    <text evidence="2">The sequence shown here is derived from an EMBL/GenBank/DDBJ whole genome shotgun (WGS) entry which is preliminary data.</text>
</comment>
<gene>
    <name evidence="2" type="ORF">DUI87_22687</name>
</gene>
<accession>A0A3M0JQH7</accession>
<evidence type="ECO:0000313" key="3">
    <source>
        <dbReference type="Proteomes" id="UP000269221"/>
    </source>
</evidence>